<protein>
    <submittedName>
        <fullName evidence="2">Uncharacterized protein</fullName>
    </submittedName>
</protein>
<feature type="transmembrane region" description="Helical" evidence="1">
    <location>
        <begin position="38"/>
        <end position="62"/>
    </location>
</feature>
<name>A0A382PNE7_9ZZZZ</name>
<gene>
    <name evidence="2" type="ORF">METZ01_LOCUS327201</name>
</gene>
<keyword evidence="1" id="KW-1133">Transmembrane helix</keyword>
<reference evidence="2" key="1">
    <citation type="submission" date="2018-05" db="EMBL/GenBank/DDBJ databases">
        <authorList>
            <person name="Lanie J.A."/>
            <person name="Ng W.-L."/>
            <person name="Kazmierczak K.M."/>
            <person name="Andrzejewski T.M."/>
            <person name="Davidsen T.M."/>
            <person name="Wayne K.J."/>
            <person name="Tettelin H."/>
            <person name="Glass J.I."/>
            <person name="Rusch D."/>
            <person name="Podicherti R."/>
            <person name="Tsui H.-C.T."/>
            <person name="Winkler M.E."/>
        </authorList>
    </citation>
    <scope>NUCLEOTIDE SEQUENCE</scope>
</reference>
<proteinExistence type="predicted"/>
<accession>A0A382PNE7</accession>
<organism evidence="2">
    <name type="scientific">marine metagenome</name>
    <dbReference type="NCBI Taxonomy" id="408172"/>
    <lineage>
        <taxon>unclassified sequences</taxon>
        <taxon>metagenomes</taxon>
        <taxon>ecological metagenomes</taxon>
    </lineage>
</organism>
<dbReference type="EMBL" id="UINC01108332">
    <property type="protein sequence ID" value="SVC74347.1"/>
    <property type="molecule type" value="Genomic_DNA"/>
</dbReference>
<keyword evidence="1" id="KW-0812">Transmembrane</keyword>
<dbReference type="AlphaFoldDB" id="A0A382PNE7"/>
<keyword evidence="1" id="KW-0472">Membrane</keyword>
<evidence type="ECO:0000256" key="1">
    <source>
        <dbReference type="SAM" id="Phobius"/>
    </source>
</evidence>
<evidence type="ECO:0000313" key="2">
    <source>
        <dbReference type="EMBL" id="SVC74347.1"/>
    </source>
</evidence>
<sequence>MFENKKNILKAKNNPSPFHIDPLINNTRLSRVVFILKIFVFALKVIAIVFVIASIASGLYFFDKLFALDISPWSFGKEF</sequence>